<gene>
    <name evidence="1" type="ORF">C772_03036</name>
</gene>
<sequence length="68" mass="7346">MRSIRCSLSAISQAGEIESGERLEAISFHLGSTRLTIGMVASFGQEAEYGRDCSGRYLNNGLEYGTTP</sequence>
<evidence type="ECO:0000313" key="2">
    <source>
        <dbReference type="Proteomes" id="UP000011919"/>
    </source>
</evidence>
<comment type="caution">
    <text evidence="1">The sequence shown here is derived from an EMBL/GenBank/DDBJ whole genome shotgun (WGS) entry which is preliminary data.</text>
</comment>
<dbReference type="AlphaFoldDB" id="M7N8V5"/>
<dbReference type="PATRIC" id="fig|1235279.3.peg.3035"/>
<dbReference type="Proteomes" id="UP000011919">
    <property type="component" value="Unassembled WGS sequence"/>
</dbReference>
<organism evidence="1 2">
    <name type="scientific">Bhargavaea cecembensis DSE10</name>
    <dbReference type="NCBI Taxonomy" id="1235279"/>
    <lineage>
        <taxon>Bacteria</taxon>
        <taxon>Bacillati</taxon>
        <taxon>Bacillota</taxon>
        <taxon>Bacilli</taxon>
        <taxon>Bacillales</taxon>
        <taxon>Caryophanaceae</taxon>
        <taxon>Bhargavaea</taxon>
    </lineage>
</organism>
<evidence type="ECO:0000313" key="1">
    <source>
        <dbReference type="EMBL" id="EMR05033.1"/>
    </source>
</evidence>
<dbReference type="RefSeq" id="WP_008301325.1">
    <property type="nucleotide sequence ID" value="NZ_AOFT01000024.1"/>
</dbReference>
<accession>M7N8V5</accession>
<name>M7N8V5_9BACL</name>
<proteinExistence type="predicted"/>
<dbReference type="OrthoDB" id="1701013at2"/>
<protein>
    <submittedName>
        <fullName evidence="1">Uncharacterized protein</fullName>
    </submittedName>
</protein>
<keyword evidence="2" id="KW-1185">Reference proteome</keyword>
<reference evidence="1 2" key="1">
    <citation type="journal article" date="2013" name="Genome Announc.">
        <title>Draft Genome Sequence of Bhargavaea cecembensis Strain DSE10T, Isolated from a Deep-Sea Sediment Sample Collected at a Depth of 5,904 m from the Chagos-Laccadive Ridge System in the Indian Ocean.</title>
        <authorList>
            <person name="Shivaji S."/>
            <person name="Ara S."/>
            <person name="Begum Z."/>
            <person name="Ruth M."/>
            <person name="Singh A."/>
            <person name="Kumar Pinnaka A."/>
        </authorList>
    </citation>
    <scope>NUCLEOTIDE SEQUENCE [LARGE SCALE GENOMIC DNA]</scope>
    <source>
        <strain evidence="1 2">DSE10</strain>
    </source>
</reference>
<dbReference type="EMBL" id="AOFT01000024">
    <property type="protein sequence ID" value="EMR05033.1"/>
    <property type="molecule type" value="Genomic_DNA"/>
</dbReference>